<reference evidence="3 4" key="1">
    <citation type="submission" date="2017-04" db="EMBL/GenBank/DDBJ databases">
        <authorList>
            <person name="Afonso C.L."/>
            <person name="Miller P.J."/>
            <person name="Scott M.A."/>
            <person name="Spackman E."/>
            <person name="Goraichik I."/>
            <person name="Dimitrov K.M."/>
            <person name="Suarez D.L."/>
            <person name="Swayne D.E."/>
        </authorList>
    </citation>
    <scope>NUCLEOTIDE SEQUENCE [LARGE SCALE GENOMIC DNA]</scope>
    <source>
        <strain evidence="3 4">DSM 19625</strain>
    </source>
</reference>
<evidence type="ECO:0000259" key="2">
    <source>
        <dbReference type="Pfam" id="PF13115"/>
    </source>
</evidence>
<sequence length="272" mass="30556">MKKLYIFFLLCSILTACKKDVINQTVTDPKAGLQKISEVYALGISTKVELWAEKDLTTGHNQLFVTLYDSVSNQPITKALVKILPVMDMEMNGMYMSHSTPCLQPESSEVENTLFPFAVVFTMPGNTDQSKWSFDVTIKRDGQNKIGTAKLAVAVGASSPERVKMLTTTQGEKLVVSYYFPNPPKIGINDLEVIIYRQQDKMSFLSVDNFLLVMRPEMPAMGHGSPNNINPVHTKNGYYKGKVNFTMTGDWRINLDLVNAEQKNTIFFDLSF</sequence>
<feature type="chain" id="PRO_5012438883" evidence="1">
    <location>
        <begin position="19"/>
        <end position="272"/>
    </location>
</feature>
<accession>A0A1W2DX70</accession>
<evidence type="ECO:0000313" key="4">
    <source>
        <dbReference type="Proteomes" id="UP000192678"/>
    </source>
</evidence>
<proteinExistence type="predicted"/>
<dbReference type="EMBL" id="FWYB01000008">
    <property type="protein sequence ID" value="SMD01712.1"/>
    <property type="molecule type" value="Genomic_DNA"/>
</dbReference>
<dbReference type="STRING" id="475255.SAMN04488101_108206"/>
<keyword evidence="1" id="KW-0732">Signal</keyword>
<dbReference type="RefSeq" id="WP_084290300.1">
    <property type="nucleotide sequence ID" value="NZ_FWYB01000008.1"/>
</dbReference>
<name>A0A1W2DX70_9SPHI</name>
<dbReference type="AlphaFoldDB" id="A0A1W2DX70"/>
<dbReference type="Pfam" id="PF13115">
    <property type="entry name" value="YtkA"/>
    <property type="match status" value="1"/>
</dbReference>
<evidence type="ECO:0000256" key="1">
    <source>
        <dbReference type="SAM" id="SignalP"/>
    </source>
</evidence>
<feature type="domain" description="YtkA-like" evidence="2">
    <location>
        <begin position="215"/>
        <end position="255"/>
    </location>
</feature>
<dbReference type="OrthoDB" id="1065544at2"/>
<keyword evidence="4" id="KW-1185">Reference proteome</keyword>
<feature type="signal peptide" evidence="1">
    <location>
        <begin position="1"/>
        <end position="18"/>
    </location>
</feature>
<dbReference type="PROSITE" id="PS51257">
    <property type="entry name" value="PROKAR_LIPOPROTEIN"/>
    <property type="match status" value="1"/>
</dbReference>
<organism evidence="3 4">
    <name type="scientific">Pedobacter nyackensis</name>
    <dbReference type="NCBI Taxonomy" id="475255"/>
    <lineage>
        <taxon>Bacteria</taxon>
        <taxon>Pseudomonadati</taxon>
        <taxon>Bacteroidota</taxon>
        <taxon>Sphingobacteriia</taxon>
        <taxon>Sphingobacteriales</taxon>
        <taxon>Sphingobacteriaceae</taxon>
        <taxon>Pedobacter</taxon>
    </lineage>
</organism>
<evidence type="ECO:0000313" key="3">
    <source>
        <dbReference type="EMBL" id="SMD01712.1"/>
    </source>
</evidence>
<dbReference type="InterPro" id="IPR032693">
    <property type="entry name" value="YtkA-like_dom"/>
</dbReference>
<protein>
    <submittedName>
        <fullName evidence="3">YtkA-like</fullName>
    </submittedName>
</protein>
<gene>
    <name evidence="3" type="ORF">SAMN04488101_108206</name>
</gene>
<dbReference type="Proteomes" id="UP000192678">
    <property type="component" value="Unassembled WGS sequence"/>
</dbReference>